<feature type="transmembrane region" description="Helical" evidence="2">
    <location>
        <begin position="116"/>
        <end position="138"/>
    </location>
</feature>
<organism evidence="4 5">
    <name type="scientific">Tetrapyrgos nigripes</name>
    <dbReference type="NCBI Taxonomy" id="182062"/>
    <lineage>
        <taxon>Eukaryota</taxon>
        <taxon>Fungi</taxon>
        <taxon>Dikarya</taxon>
        <taxon>Basidiomycota</taxon>
        <taxon>Agaricomycotina</taxon>
        <taxon>Agaricomycetes</taxon>
        <taxon>Agaricomycetidae</taxon>
        <taxon>Agaricales</taxon>
        <taxon>Marasmiineae</taxon>
        <taxon>Marasmiaceae</taxon>
        <taxon>Tetrapyrgos</taxon>
    </lineage>
</organism>
<comment type="caution">
    <text evidence="4">The sequence shown here is derived from an EMBL/GenBank/DDBJ whole genome shotgun (WGS) entry which is preliminary data.</text>
</comment>
<keyword evidence="2" id="KW-0472">Membrane</keyword>
<evidence type="ECO:0000256" key="1">
    <source>
        <dbReference type="SAM" id="MobiDB-lite"/>
    </source>
</evidence>
<dbReference type="Pfam" id="PF20152">
    <property type="entry name" value="DUF6534"/>
    <property type="match status" value="1"/>
</dbReference>
<dbReference type="EMBL" id="JAACJM010000017">
    <property type="protein sequence ID" value="KAF5368033.1"/>
    <property type="molecule type" value="Genomic_DNA"/>
</dbReference>
<feature type="transmembrane region" description="Helical" evidence="2">
    <location>
        <begin position="51"/>
        <end position="76"/>
    </location>
</feature>
<evidence type="ECO:0000259" key="3">
    <source>
        <dbReference type="Pfam" id="PF20152"/>
    </source>
</evidence>
<keyword evidence="2" id="KW-0812">Transmembrane</keyword>
<dbReference type="AlphaFoldDB" id="A0A8H5LSN8"/>
<dbReference type="PANTHER" id="PTHR40465">
    <property type="entry name" value="CHROMOSOME 1, WHOLE GENOME SHOTGUN SEQUENCE"/>
    <property type="match status" value="1"/>
</dbReference>
<dbReference type="Proteomes" id="UP000559256">
    <property type="component" value="Unassembled WGS sequence"/>
</dbReference>
<feature type="transmembrane region" description="Helical" evidence="2">
    <location>
        <begin position="15"/>
        <end position="39"/>
    </location>
</feature>
<sequence>MSDTQAAAPGIELTFGMLFIASVINAWLFGIACSHYARYISMKSLRSKDSIWIKLMLVLMLICDLTYTSGTTWMVWEYLVVNFTNPLALTKCVWAVSVLDFTTFYRDSWKLCLNQYALNPFFGSVQAYLFHTFLIWRIQRLTKRIYVTVPLFIAASSSFGLGIALTIQVAHISEFSKFANALPTATSWVAVQFAMDLVLAALVTLTLQRSRTAFEETNVVLNRLIRGSIQAGSLAAIFEMGNLIAFRVAPSSFVYMVFAVGLGRTFSITTLDALLCRETLQEIMQGPREFKTFNNTFQLQHSGGADRGIRIQTETRKDFDISDDPEEEASTTTNTPDGRYGPGLSDGRMEERKGRPFPDGSAV</sequence>
<feature type="region of interest" description="Disordered" evidence="1">
    <location>
        <begin position="304"/>
        <end position="363"/>
    </location>
</feature>
<dbReference type="InterPro" id="IPR045339">
    <property type="entry name" value="DUF6534"/>
</dbReference>
<gene>
    <name evidence="4" type="ORF">D9758_004336</name>
</gene>
<feature type="domain" description="DUF6534" evidence="3">
    <location>
        <begin position="193"/>
        <end position="278"/>
    </location>
</feature>
<accession>A0A8H5LSN8</accession>
<reference evidence="4 5" key="1">
    <citation type="journal article" date="2020" name="ISME J.">
        <title>Uncovering the hidden diversity of litter-decomposition mechanisms in mushroom-forming fungi.</title>
        <authorList>
            <person name="Floudas D."/>
            <person name="Bentzer J."/>
            <person name="Ahren D."/>
            <person name="Johansson T."/>
            <person name="Persson P."/>
            <person name="Tunlid A."/>
        </authorList>
    </citation>
    <scope>NUCLEOTIDE SEQUENCE [LARGE SCALE GENOMIC DNA]</scope>
    <source>
        <strain evidence="4 5">CBS 291.85</strain>
    </source>
</reference>
<name>A0A8H5LSN8_9AGAR</name>
<dbReference type="PANTHER" id="PTHR40465:SF1">
    <property type="entry name" value="DUF6534 DOMAIN-CONTAINING PROTEIN"/>
    <property type="match status" value="1"/>
</dbReference>
<feature type="compositionally biased region" description="Basic and acidic residues" evidence="1">
    <location>
        <begin position="307"/>
        <end position="320"/>
    </location>
</feature>
<feature type="transmembrane region" description="Helical" evidence="2">
    <location>
        <begin position="187"/>
        <end position="207"/>
    </location>
</feature>
<feature type="transmembrane region" description="Helical" evidence="2">
    <location>
        <begin position="252"/>
        <end position="275"/>
    </location>
</feature>
<feature type="compositionally biased region" description="Basic and acidic residues" evidence="1">
    <location>
        <begin position="347"/>
        <end position="356"/>
    </location>
</feature>
<feature type="transmembrane region" description="Helical" evidence="2">
    <location>
        <begin position="228"/>
        <end position="246"/>
    </location>
</feature>
<keyword evidence="2" id="KW-1133">Transmembrane helix</keyword>
<evidence type="ECO:0000313" key="5">
    <source>
        <dbReference type="Proteomes" id="UP000559256"/>
    </source>
</evidence>
<evidence type="ECO:0000256" key="2">
    <source>
        <dbReference type="SAM" id="Phobius"/>
    </source>
</evidence>
<proteinExistence type="predicted"/>
<dbReference type="OrthoDB" id="2562493at2759"/>
<keyword evidence="5" id="KW-1185">Reference proteome</keyword>
<protein>
    <recommendedName>
        <fullName evidence="3">DUF6534 domain-containing protein</fullName>
    </recommendedName>
</protein>
<evidence type="ECO:0000313" key="4">
    <source>
        <dbReference type="EMBL" id="KAF5368033.1"/>
    </source>
</evidence>
<feature type="transmembrane region" description="Helical" evidence="2">
    <location>
        <begin position="145"/>
        <end position="167"/>
    </location>
</feature>